<dbReference type="GO" id="GO:0008250">
    <property type="term" value="C:oligosaccharyltransferase complex"/>
    <property type="evidence" value="ECO:0007669"/>
    <property type="project" value="UniProtKB-UniRule"/>
</dbReference>
<reference evidence="13" key="1">
    <citation type="submission" date="2022-01" db="EMBL/GenBank/DDBJ databases">
        <authorList>
            <person name="Braso-Vives M."/>
        </authorList>
    </citation>
    <scope>NUCLEOTIDE SEQUENCE</scope>
</reference>
<keyword evidence="6 12" id="KW-0812">Transmembrane</keyword>
<evidence type="ECO:0000256" key="6">
    <source>
        <dbReference type="ARBA" id="ARBA00022692"/>
    </source>
</evidence>
<keyword evidence="14" id="KW-1185">Reference proteome</keyword>
<feature type="signal peptide" evidence="12">
    <location>
        <begin position="1"/>
        <end position="21"/>
    </location>
</feature>
<dbReference type="UniPathway" id="UPA00378"/>
<evidence type="ECO:0000256" key="7">
    <source>
        <dbReference type="ARBA" id="ARBA00022729"/>
    </source>
</evidence>
<evidence type="ECO:0000256" key="10">
    <source>
        <dbReference type="ARBA" id="ARBA00023136"/>
    </source>
</evidence>
<evidence type="ECO:0000256" key="12">
    <source>
        <dbReference type="RuleBase" id="RU361143"/>
    </source>
</evidence>
<evidence type="ECO:0000256" key="4">
    <source>
        <dbReference type="ARBA" id="ARBA00008905"/>
    </source>
</evidence>
<gene>
    <name evidence="13" type="primary">RPN1</name>
    <name evidence="13" type="ORF">BLAG_LOCUS18838</name>
</gene>
<comment type="subunit">
    <text evidence="11">Component of the oligosaccharyltransferase (OST) complex. OST exists in two different complex forms which contain common core subunits RPN1, RPN2, OST48, OST4, DAD1 and TMEM258, either STT3A or STT3B as catalytic subunits, and form-specific accessory subunits. STT3A complex assembly occurs through the formation of 3 subcomplexes. Subcomplex 1 contains RPN1 and TMEM258, subcomplex 2 contains the STT3A-specific subunits STT3A, DC2/OSTC, and KCP2 as well as the core subunit OST4, and subcomplex 3 contains RPN2, DAD1, and OST48. The STT3A complex can form stable complexes with the Sec61 complex or with both the Sec61 and TRAP complexes. Interacts with TMEM35A/NACHO.</text>
</comment>
<dbReference type="OrthoDB" id="310030at2759"/>
<keyword evidence="7 12" id="KW-0732">Signal</keyword>
<evidence type="ECO:0000256" key="2">
    <source>
        <dbReference type="ARBA" id="ARBA00004115"/>
    </source>
</evidence>
<evidence type="ECO:0000313" key="14">
    <source>
        <dbReference type="Proteomes" id="UP000838412"/>
    </source>
</evidence>
<comment type="pathway">
    <text evidence="3 12">Protein modification; protein glycosylation.</text>
</comment>
<dbReference type="EMBL" id="OV696690">
    <property type="protein sequence ID" value="CAH1264481.1"/>
    <property type="molecule type" value="Genomic_DNA"/>
</dbReference>
<evidence type="ECO:0000313" key="13">
    <source>
        <dbReference type="EMBL" id="CAH1264481.1"/>
    </source>
</evidence>
<proteinExistence type="inferred from homology"/>
<name>A0A8K0EVS1_BRALA</name>
<comment type="similarity">
    <text evidence="4 12">Belongs to the OST1 family.</text>
</comment>
<sequence>MNRAAYELIVFGALLASCCKANQGAIGGDLVNSAVNRQIDLTSQLAKFTTTITLENAGKTATTSFVLAIDPSLRDRLSFIGATTKDDDAEKLSVSQTTVPGRTTDVLFRVDLRKALGVGQSTTVTVDESYTHAQTPFPAQITQAEDQLVLFKGNLHYYSPYKTVSETTTVKLASNKIESHTKTKAKVDDSSIVYGPFENVEPFSQEKLQVHYENNTPFLAVTSLLRVIEVSHWGNIAVEETYDVRHSGARLKGSFSRYDYQRQLDGRSSVKSFKTILPAAARDVYYRDEIGNISTSNLNEQDDAVELELRPRFPLFGGWKTHYYIGYNLPSYEYLYNSGDDYALHMRFVDHVYDDQVIDDITVKVILPEGSKNVDLSVPFPVDRHPDELHFTYLDTFGRPVVIAHKSNLVEQHIQEFTLKYSFQKLLLLQEPLLVVFAFYILFFTVIVYVRLDFAISKDEASESRMRMQGLLDQLQASQDKRTSLYQRYEDAIAKFKSTKDLAGFTGSRKKIDAEHKDLTTAIKELQGKLKLESTDMAEKVGELQKLDVNLKEQIVLSITLAEKVVAGKMGKQQYVDNEKVYSAKREDIMGKTETLLSSL</sequence>
<dbReference type="PROSITE" id="PS51257">
    <property type="entry name" value="PROKAR_LIPOPROTEIN"/>
    <property type="match status" value="1"/>
</dbReference>
<dbReference type="Pfam" id="PF04597">
    <property type="entry name" value="Ribophorin_I"/>
    <property type="match status" value="1"/>
</dbReference>
<keyword evidence="8 12" id="KW-0256">Endoplasmic reticulum</keyword>
<comment type="function">
    <text evidence="1 12">Subunit of the oligosaccharyl transferase (OST) complex that catalyzes the initial transfer of a defined glycan (Glc(3)Man(9)GlcNAc(2) in eukaryotes) from the lipid carrier dolichol-pyrophosphate to an asparagine residue within an Asn-X-Ser/Thr consensus motif in nascent polypeptide chains, the first step in protein N-glycosylation. N-glycosylation occurs cotranslationally and the complex associates with the Sec61 complex at the channel-forming translocon complex that mediates protein translocation across the endoplasmic reticulum (ER). All subunits are required for a maximal enzyme activity.</text>
</comment>
<comment type="subcellular location">
    <subcellularLocation>
        <location evidence="2 12">Endoplasmic reticulum membrane</location>
        <topology evidence="2 12">Single-pass type I membrane protein</topology>
    </subcellularLocation>
</comment>
<dbReference type="InterPro" id="IPR007676">
    <property type="entry name" value="Ribophorin_I"/>
</dbReference>
<dbReference type="PANTHER" id="PTHR21049:SF0">
    <property type="entry name" value="DOLICHYL-DIPHOSPHOOLIGOSACCHARIDE--PROTEIN GLYCOSYLTRANSFERASE SUBUNIT 1"/>
    <property type="match status" value="1"/>
</dbReference>
<dbReference type="GO" id="GO:0018279">
    <property type="term" value="P:protein N-linked glycosylation via asparagine"/>
    <property type="evidence" value="ECO:0007669"/>
    <property type="project" value="TreeGrafter"/>
</dbReference>
<evidence type="ECO:0000256" key="1">
    <source>
        <dbReference type="ARBA" id="ARBA00002791"/>
    </source>
</evidence>
<feature type="transmembrane region" description="Helical" evidence="12">
    <location>
        <begin position="433"/>
        <end position="452"/>
    </location>
</feature>
<dbReference type="Proteomes" id="UP000838412">
    <property type="component" value="Chromosome 5"/>
</dbReference>
<feature type="chain" id="PRO_5035489208" description="Dolichyl-diphosphooligosaccharide--protein glycosyltransferase subunit 1" evidence="12">
    <location>
        <begin position="22"/>
        <end position="600"/>
    </location>
</feature>
<evidence type="ECO:0000256" key="9">
    <source>
        <dbReference type="ARBA" id="ARBA00022989"/>
    </source>
</evidence>
<keyword evidence="10 12" id="KW-0472">Membrane</keyword>
<dbReference type="AlphaFoldDB" id="A0A8K0EVS1"/>
<evidence type="ECO:0000256" key="3">
    <source>
        <dbReference type="ARBA" id="ARBA00004922"/>
    </source>
</evidence>
<evidence type="ECO:0000256" key="5">
    <source>
        <dbReference type="ARBA" id="ARBA00017611"/>
    </source>
</evidence>
<dbReference type="PANTHER" id="PTHR21049">
    <property type="entry name" value="RIBOPHORIN I"/>
    <property type="match status" value="1"/>
</dbReference>
<keyword evidence="9 12" id="KW-1133">Transmembrane helix</keyword>
<evidence type="ECO:0000256" key="8">
    <source>
        <dbReference type="ARBA" id="ARBA00022824"/>
    </source>
</evidence>
<accession>A0A8K0EVS1</accession>
<evidence type="ECO:0000256" key="11">
    <source>
        <dbReference type="ARBA" id="ARBA00046898"/>
    </source>
</evidence>
<protein>
    <recommendedName>
        <fullName evidence="5 12">Dolichyl-diphosphooligosaccharide--protein glycosyltransferase subunit 1</fullName>
    </recommendedName>
</protein>
<organism evidence="13 14">
    <name type="scientific">Branchiostoma lanceolatum</name>
    <name type="common">Common lancelet</name>
    <name type="synonym">Amphioxus lanceolatum</name>
    <dbReference type="NCBI Taxonomy" id="7740"/>
    <lineage>
        <taxon>Eukaryota</taxon>
        <taxon>Metazoa</taxon>
        <taxon>Chordata</taxon>
        <taxon>Cephalochordata</taxon>
        <taxon>Leptocardii</taxon>
        <taxon>Amphioxiformes</taxon>
        <taxon>Branchiostomatidae</taxon>
        <taxon>Branchiostoma</taxon>
    </lineage>
</organism>